<dbReference type="Proteomes" id="UP001596044">
    <property type="component" value="Unassembled WGS sequence"/>
</dbReference>
<organism evidence="2 3">
    <name type="scientific">Paenibacillus aestuarii</name>
    <dbReference type="NCBI Taxonomy" id="516965"/>
    <lineage>
        <taxon>Bacteria</taxon>
        <taxon>Bacillati</taxon>
        <taxon>Bacillota</taxon>
        <taxon>Bacilli</taxon>
        <taxon>Bacillales</taxon>
        <taxon>Paenibacillaceae</taxon>
        <taxon>Paenibacillus</taxon>
    </lineage>
</organism>
<comment type="caution">
    <text evidence="2">The sequence shown here is derived from an EMBL/GenBank/DDBJ whole genome shotgun (WGS) entry which is preliminary data.</text>
</comment>
<protein>
    <submittedName>
        <fullName evidence="2">SDR family oxidoreductase</fullName>
    </submittedName>
</protein>
<dbReference type="EMBL" id="JBHSMJ010000031">
    <property type="protein sequence ID" value="MFC5451233.1"/>
    <property type="molecule type" value="Genomic_DNA"/>
</dbReference>
<evidence type="ECO:0000259" key="1">
    <source>
        <dbReference type="Pfam" id="PF01370"/>
    </source>
</evidence>
<sequence length="275" mass="28995">MRIFVTGAAGYIGSAVVCELIHTGHTVVGLTRSDDSAAKLIAMGAEVHRGTLEDLDSLHSGAADADGVIHLAFKHDFADFAGALAMDLRAIETLGAALEGSGKPLVTTAHFNGEASDQAAIALAERGVRSSIVSLAPSVHGEDDKGFVPRLIHIAREKGFAAYVEDGANRWPAIHRLDAASLFRLALESAPAGSRLDGVGDEGVPFREIAAVIGKHLNVPVVSISREEASTHFGFLAMLAGLDIPRSSVQTQDLLGWRPVHQGLIADLEQGHYFK</sequence>
<dbReference type="RefSeq" id="WP_270878020.1">
    <property type="nucleotide sequence ID" value="NZ_JAQFVF010000015.1"/>
</dbReference>
<name>A0ABW0KCS6_9BACL</name>
<gene>
    <name evidence="2" type="ORF">ACFPOG_23640</name>
</gene>
<proteinExistence type="predicted"/>
<evidence type="ECO:0000313" key="3">
    <source>
        <dbReference type="Proteomes" id="UP001596044"/>
    </source>
</evidence>
<accession>A0ABW0KCS6</accession>
<keyword evidence="3" id="KW-1185">Reference proteome</keyword>
<dbReference type="InterPro" id="IPR036291">
    <property type="entry name" value="NAD(P)-bd_dom_sf"/>
</dbReference>
<dbReference type="CDD" id="cd05262">
    <property type="entry name" value="SDR_a7"/>
    <property type="match status" value="1"/>
</dbReference>
<evidence type="ECO:0000313" key="2">
    <source>
        <dbReference type="EMBL" id="MFC5451233.1"/>
    </source>
</evidence>
<feature type="domain" description="NAD-dependent epimerase/dehydratase" evidence="1">
    <location>
        <begin position="3"/>
        <end position="73"/>
    </location>
</feature>
<dbReference type="InterPro" id="IPR001509">
    <property type="entry name" value="Epimerase_deHydtase"/>
</dbReference>
<dbReference type="PANTHER" id="PTHR48079:SF6">
    <property type="entry name" value="NAD(P)-BINDING DOMAIN-CONTAINING PROTEIN-RELATED"/>
    <property type="match status" value="1"/>
</dbReference>
<dbReference type="InterPro" id="IPR051783">
    <property type="entry name" value="NAD(P)-dependent_oxidoreduct"/>
</dbReference>
<dbReference type="Gene3D" id="3.40.50.720">
    <property type="entry name" value="NAD(P)-binding Rossmann-like Domain"/>
    <property type="match status" value="2"/>
</dbReference>
<dbReference type="PANTHER" id="PTHR48079">
    <property type="entry name" value="PROTEIN YEEZ"/>
    <property type="match status" value="1"/>
</dbReference>
<dbReference type="SUPFAM" id="SSF51735">
    <property type="entry name" value="NAD(P)-binding Rossmann-fold domains"/>
    <property type="match status" value="1"/>
</dbReference>
<reference evidence="3" key="1">
    <citation type="journal article" date="2019" name="Int. J. Syst. Evol. Microbiol.">
        <title>The Global Catalogue of Microorganisms (GCM) 10K type strain sequencing project: providing services to taxonomists for standard genome sequencing and annotation.</title>
        <authorList>
            <consortium name="The Broad Institute Genomics Platform"/>
            <consortium name="The Broad Institute Genome Sequencing Center for Infectious Disease"/>
            <person name="Wu L."/>
            <person name="Ma J."/>
        </authorList>
    </citation>
    <scope>NUCLEOTIDE SEQUENCE [LARGE SCALE GENOMIC DNA]</scope>
    <source>
        <strain evidence="3">KACC 11904</strain>
    </source>
</reference>
<dbReference type="Pfam" id="PF01370">
    <property type="entry name" value="Epimerase"/>
    <property type="match status" value="1"/>
</dbReference>